<feature type="compositionally biased region" description="Polar residues" evidence="3">
    <location>
        <begin position="172"/>
        <end position="190"/>
    </location>
</feature>
<evidence type="ECO:0000313" key="5">
    <source>
        <dbReference type="EMBL" id="RDB21061.1"/>
    </source>
</evidence>
<name>A0A369JFW9_HYPMA</name>
<keyword evidence="1" id="KW-0863">Zinc-finger</keyword>
<evidence type="ECO:0000313" key="6">
    <source>
        <dbReference type="Proteomes" id="UP000076154"/>
    </source>
</evidence>
<protein>
    <recommendedName>
        <fullName evidence="4">C3H1-type domain-containing protein</fullName>
    </recommendedName>
</protein>
<evidence type="ECO:0000256" key="2">
    <source>
        <dbReference type="SAM" id="Coils"/>
    </source>
</evidence>
<dbReference type="InterPro" id="IPR000571">
    <property type="entry name" value="Znf_CCCH"/>
</dbReference>
<dbReference type="AlphaFoldDB" id="A0A369JFW9"/>
<evidence type="ECO:0000256" key="3">
    <source>
        <dbReference type="SAM" id="MobiDB-lite"/>
    </source>
</evidence>
<keyword evidence="1" id="KW-0479">Metal-binding</keyword>
<feature type="region of interest" description="Disordered" evidence="3">
    <location>
        <begin position="49"/>
        <end position="214"/>
    </location>
</feature>
<proteinExistence type="predicted"/>
<dbReference type="InParanoid" id="A0A369JFW9"/>
<dbReference type="STRING" id="39966.A0A369JFW9"/>
<keyword evidence="6" id="KW-1185">Reference proteome</keyword>
<dbReference type="PROSITE" id="PS50103">
    <property type="entry name" value="ZF_C3H1"/>
    <property type="match status" value="1"/>
</dbReference>
<keyword evidence="1" id="KW-0862">Zinc</keyword>
<feature type="compositionally biased region" description="Basic and acidic residues" evidence="3">
    <location>
        <begin position="402"/>
        <end position="439"/>
    </location>
</feature>
<feature type="domain" description="C3H1-type" evidence="4">
    <location>
        <begin position="3"/>
        <end position="35"/>
    </location>
</feature>
<feature type="zinc finger region" description="C3H1-type" evidence="1">
    <location>
        <begin position="3"/>
        <end position="35"/>
    </location>
</feature>
<dbReference type="EMBL" id="LUEZ02000055">
    <property type="protein sequence ID" value="RDB21061.1"/>
    <property type="molecule type" value="Genomic_DNA"/>
</dbReference>
<dbReference type="GO" id="GO:0008270">
    <property type="term" value="F:zinc ion binding"/>
    <property type="evidence" value="ECO:0007669"/>
    <property type="project" value="UniProtKB-KW"/>
</dbReference>
<feature type="compositionally biased region" description="Basic and acidic residues" evidence="3">
    <location>
        <begin position="99"/>
        <end position="111"/>
    </location>
</feature>
<sequence>MVYKKYQCRYFDSRGRPLNPACNQGSSCRFLHPEDDNWPGLKPLDKRTNIATSPNSNLDPFVPHYAASGGKSKLPNFNMSPRRSERHSTPLVSQNDLFMQRKAEEDEKTHDPNVQSQRVSIGKREDRDPSHSRGRESKRTRESHSRNSSINSSRPRDSRSYSSSKKQDHNKSTSSRSTKFGPHKSQTVSGTKIPDIEPVGPLRSDRFTFGSKDNSKPVYNNDFETFSAAHITPLIIPASAANLGALANDSMLSGGSHTKERVEQIATLFRDLSRLCSQATQDAEIQARDDKKLKAYTELSSTLSKVSNTAAAAVMPNLAEVLLRHAQGKQRADENLQNMSRVWEEVFDAFVTEVSCVLDTKLQDTVKKIRAEGEQVYRSIASNLARTSKRQRSSLLPSSPETGDHRDRSHDQAGDPFDERKEPSERRLVREQKRRRFEEPSLSPTPEFKHRVPQSTIELQSGIQDILNQMKSKIDEQAQSLQKLTKENNELKATLLQRTSIASCHSLSSTLASQPLRPGTVSSNVGAVTMSPVQGSWLHRT</sequence>
<accession>A0A369JFW9</accession>
<feature type="compositionally biased region" description="Basic and acidic residues" evidence="3">
    <location>
        <begin position="154"/>
        <end position="171"/>
    </location>
</feature>
<keyword evidence="2" id="KW-0175">Coiled coil</keyword>
<comment type="caution">
    <text evidence="5">The sequence shown here is derived from an EMBL/GenBank/DDBJ whole genome shotgun (WGS) entry which is preliminary data.</text>
</comment>
<gene>
    <name evidence="5" type="ORF">Hypma_011584</name>
</gene>
<dbReference type="OrthoDB" id="2677428at2759"/>
<organism evidence="5 6">
    <name type="scientific">Hypsizygus marmoreus</name>
    <name type="common">White beech mushroom</name>
    <name type="synonym">Agaricus marmoreus</name>
    <dbReference type="NCBI Taxonomy" id="39966"/>
    <lineage>
        <taxon>Eukaryota</taxon>
        <taxon>Fungi</taxon>
        <taxon>Dikarya</taxon>
        <taxon>Basidiomycota</taxon>
        <taxon>Agaricomycotina</taxon>
        <taxon>Agaricomycetes</taxon>
        <taxon>Agaricomycetidae</taxon>
        <taxon>Agaricales</taxon>
        <taxon>Tricholomatineae</taxon>
        <taxon>Lyophyllaceae</taxon>
        <taxon>Hypsizygus</taxon>
    </lineage>
</organism>
<feature type="region of interest" description="Disordered" evidence="3">
    <location>
        <begin position="382"/>
        <end position="453"/>
    </location>
</feature>
<evidence type="ECO:0000256" key="1">
    <source>
        <dbReference type="PROSITE-ProRule" id="PRU00723"/>
    </source>
</evidence>
<evidence type="ECO:0000259" key="4">
    <source>
        <dbReference type="PROSITE" id="PS50103"/>
    </source>
</evidence>
<dbReference type="Proteomes" id="UP000076154">
    <property type="component" value="Unassembled WGS sequence"/>
</dbReference>
<reference evidence="5" key="1">
    <citation type="submission" date="2018-04" db="EMBL/GenBank/DDBJ databases">
        <title>Whole genome sequencing of Hypsizygus marmoreus.</title>
        <authorList>
            <person name="Choi I.-G."/>
            <person name="Min B."/>
            <person name="Kim J.-G."/>
            <person name="Kim S."/>
            <person name="Oh Y.-L."/>
            <person name="Kong W.-S."/>
            <person name="Park H."/>
            <person name="Jeong J."/>
            <person name="Song E.-S."/>
        </authorList>
    </citation>
    <scope>NUCLEOTIDE SEQUENCE [LARGE SCALE GENOMIC DNA]</scope>
    <source>
        <strain evidence="5">51987-8</strain>
    </source>
</reference>
<feature type="compositionally biased region" description="Polar residues" evidence="3">
    <location>
        <begin position="49"/>
        <end position="58"/>
    </location>
</feature>
<feature type="compositionally biased region" description="Basic and acidic residues" evidence="3">
    <location>
        <begin position="122"/>
        <end position="145"/>
    </location>
</feature>
<feature type="coiled-coil region" evidence="2">
    <location>
        <begin position="467"/>
        <end position="494"/>
    </location>
</feature>